<proteinExistence type="predicted"/>
<protein>
    <submittedName>
        <fullName evidence="1">Uncharacterized protein</fullName>
    </submittedName>
</protein>
<evidence type="ECO:0000313" key="1">
    <source>
        <dbReference type="EMBL" id="MDB9538167.1"/>
    </source>
</evidence>
<evidence type="ECO:0000313" key="2">
    <source>
        <dbReference type="Proteomes" id="UP001212499"/>
    </source>
</evidence>
<dbReference type="EMBL" id="JAQMUH010000007">
    <property type="protein sequence ID" value="MDB9538167.1"/>
    <property type="molecule type" value="Genomic_DNA"/>
</dbReference>
<comment type="caution">
    <text evidence="1">The sequence shown here is derived from an EMBL/GenBank/DDBJ whole genome shotgun (WGS) entry which is preliminary data.</text>
</comment>
<name>A0ABT5ALJ5_9CYAN</name>
<organism evidence="1 2">
    <name type="scientific">Anabaenopsis arnoldii</name>
    <dbReference type="NCBI Taxonomy" id="2152938"/>
    <lineage>
        <taxon>Bacteria</taxon>
        <taxon>Bacillati</taxon>
        <taxon>Cyanobacteriota</taxon>
        <taxon>Cyanophyceae</taxon>
        <taxon>Nostocales</taxon>
        <taxon>Nodulariaceae</taxon>
        <taxon>Anabaenopsis</taxon>
    </lineage>
</organism>
<gene>
    <name evidence="1" type="ORF">PN457_00535</name>
</gene>
<keyword evidence="2" id="KW-1185">Reference proteome</keyword>
<reference evidence="1 2" key="1">
    <citation type="submission" date="2023-01" db="EMBL/GenBank/DDBJ databases">
        <title>Genomes from the Australian National Cyanobacteria Reference Collection.</title>
        <authorList>
            <person name="Willis A."/>
            <person name="Lee E.M.F."/>
        </authorList>
    </citation>
    <scope>NUCLEOTIDE SEQUENCE [LARGE SCALE GENOMIC DNA]</scope>
    <source>
        <strain evidence="1 2">CS-1033</strain>
    </source>
</reference>
<accession>A0ABT5ALJ5</accession>
<sequence>MNEIVPSGLGIRVRLFTIPFDRPHQLGEGSQGTKKKEYGYTVGDQSQYDLSIYG</sequence>
<dbReference type="RefSeq" id="WP_271730613.1">
    <property type="nucleotide sequence ID" value="NZ_JANQDP010000122.1"/>
</dbReference>
<dbReference type="Proteomes" id="UP001212499">
    <property type="component" value="Unassembled WGS sequence"/>
</dbReference>